<keyword evidence="4" id="KW-1185">Reference proteome</keyword>
<dbReference type="Proteomes" id="UP000004995">
    <property type="component" value="Unassembled WGS sequence"/>
</dbReference>
<dbReference type="EnsemblPlants" id="KQL25925">
    <property type="protein sequence ID" value="KQL25925"/>
    <property type="gene ID" value="SETIT_0333792mg"/>
</dbReference>
<dbReference type="AlphaFoldDB" id="A0A0Q3TSR1"/>
<reference evidence="3" key="2">
    <citation type="submission" date="2018-08" db="UniProtKB">
        <authorList>
            <consortium name="EnsemblPlants"/>
        </authorList>
    </citation>
    <scope>IDENTIFICATION</scope>
    <source>
        <strain evidence="3">Yugu1</strain>
    </source>
</reference>
<sequence>IQQVPKEKITIRGGTRFLFPTLVNFQFKCQRRMSLQVLMFEAGAMPNLRRLELETSVALLKWEGCRPVGMEHLLDLKEICVSLWHCQCTKSEGIAAECALRNIAQTHPSRPTVTITIT</sequence>
<dbReference type="InterPro" id="IPR055414">
    <property type="entry name" value="LRR_R13L4/SHOC2-like"/>
</dbReference>
<feature type="domain" description="Disease resistance R13L4/SHOC-2-like LRR" evidence="2">
    <location>
        <begin position="15"/>
        <end position="113"/>
    </location>
</feature>
<dbReference type="EMBL" id="AGNK02001261">
    <property type="status" value="NOT_ANNOTATED_CDS"/>
    <property type="molecule type" value="Genomic_DNA"/>
</dbReference>
<evidence type="ECO:0000256" key="1">
    <source>
        <dbReference type="ARBA" id="ARBA00022737"/>
    </source>
</evidence>
<evidence type="ECO:0000259" key="2">
    <source>
        <dbReference type="Pfam" id="PF23598"/>
    </source>
</evidence>
<accession>A0A0Q3TSR1</accession>
<dbReference type="Gramene" id="KQL25925">
    <property type="protein sequence ID" value="KQL25925"/>
    <property type="gene ID" value="SETIT_0333792mg"/>
</dbReference>
<dbReference type="InParanoid" id="A0A0Q3TSR1"/>
<keyword evidence="1" id="KW-0677">Repeat</keyword>
<dbReference type="Pfam" id="PF23598">
    <property type="entry name" value="LRR_14"/>
    <property type="match status" value="1"/>
</dbReference>
<proteinExistence type="predicted"/>
<reference evidence="4" key="1">
    <citation type="journal article" date="2012" name="Nat. Biotechnol.">
        <title>Reference genome sequence of the model plant Setaria.</title>
        <authorList>
            <person name="Bennetzen J.L."/>
            <person name="Schmutz J."/>
            <person name="Wang H."/>
            <person name="Percifield R."/>
            <person name="Hawkins J."/>
            <person name="Pontaroli A.C."/>
            <person name="Estep M."/>
            <person name="Feng L."/>
            <person name="Vaughn J.N."/>
            <person name="Grimwood J."/>
            <person name="Jenkins J."/>
            <person name="Barry K."/>
            <person name="Lindquist E."/>
            <person name="Hellsten U."/>
            <person name="Deshpande S."/>
            <person name="Wang X."/>
            <person name="Wu X."/>
            <person name="Mitros T."/>
            <person name="Triplett J."/>
            <person name="Yang X."/>
            <person name="Ye C.Y."/>
            <person name="Mauro-Herrera M."/>
            <person name="Wang L."/>
            <person name="Li P."/>
            <person name="Sharma M."/>
            <person name="Sharma R."/>
            <person name="Ronald P.C."/>
            <person name="Panaud O."/>
            <person name="Kellogg E.A."/>
            <person name="Brutnell T.P."/>
            <person name="Doust A.N."/>
            <person name="Tuskan G.A."/>
            <person name="Rokhsar D."/>
            <person name="Devos K.M."/>
        </authorList>
    </citation>
    <scope>NUCLEOTIDE SEQUENCE [LARGE SCALE GENOMIC DNA]</scope>
    <source>
        <strain evidence="4">cv. Yugu1</strain>
    </source>
</reference>
<organism evidence="3 4">
    <name type="scientific">Setaria italica</name>
    <name type="common">Foxtail millet</name>
    <name type="synonym">Panicum italicum</name>
    <dbReference type="NCBI Taxonomy" id="4555"/>
    <lineage>
        <taxon>Eukaryota</taxon>
        <taxon>Viridiplantae</taxon>
        <taxon>Streptophyta</taxon>
        <taxon>Embryophyta</taxon>
        <taxon>Tracheophyta</taxon>
        <taxon>Spermatophyta</taxon>
        <taxon>Magnoliopsida</taxon>
        <taxon>Liliopsida</taxon>
        <taxon>Poales</taxon>
        <taxon>Poaceae</taxon>
        <taxon>PACMAD clade</taxon>
        <taxon>Panicoideae</taxon>
        <taxon>Panicodae</taxon>
        <taxon>Paniceae</taxon>
        <taxon>Cenchrinae</taxon>
        <taxon>Setaria</taxon>
    </lineage>
</organism>
<evidence type="ECO:0000313" key="4">
    <source>
        <dbReference type="Proteomes" id="UP000004995"/>
    </source>
</evidence>
<evidence type="ECO:0000313" key="3">
    <source>
        <dbReference type="EnsemblPlants" id="KQL25925"/>
    </source>
</evidence>
<protein>
    <recommendedName>
        <fullName evidence="2">Disease resistance R13L4/SHOC-2-like LRR domain-containing protein</fullName>
    </recommendedName>
</protein>
<name>A0A0Q3TSR1_SETIT</name>